<dbReference type="RefSeq" id="WP_115888633.1">
    <property type="nucleotide sequence ID" value="NZ_QRDQ01000009.1"/>
</dbReference>
<evidence type="ECO:0000313" key="3">
    <source>
        <dbReference type="EMBL" id="RED23539.1"/>
    </source>
</evidence>
<dbReference type="OrthoDB" id="9810918at2"/>
<dbReference type="InterPro" id="IPR007621">
    <property type="entry name" value="TPM_dom"/>
</dbReference>
<evidence type="ECO:0000256" key="1">
    <source>
        <dbReference type="SAM" id="SignalP"/>
    </source>
</evidence>
<sequence>MKKLFFALTILLLLPNYISAQSKTEQQNIFSKSYNYVNDFEKILTEKQIETLNTTLKTFEKKALYKIVIVSVPSIKPYDSFPEYAHGLDQYLASDPKLDPTILIVVSKTLRQIQVLSIDLIRYKLSDDETQSILTNFTIPEFKKGDYYQGLENAVTQIIDKMK</sequence>
<dbReference type="PANTHER" id="PTHR30373">
    <property type="entry name" value="UPF0603 PROTEIN YGCG"/>
    <property type="match status" value="1"/>
</dbReference>
<dbReference type="PANTHER" id="PTHR30373:SF2">
    <property type="entry name" value="UPF0603 PROTEIN YGCG"/>
    <property type="match status" value="1"/>
</dbReference>
<dbReference type="Proteomes" id="UP000257004">
    <property type="component" value="Unassembled WGS sequence"/>
</dbReference>
<keyword evidence="4" id="KW-1185">Reference proteome</keyword>
<dbReference type="AlphaFoldDB" id="A0A3D9FUC8"/>
<feature type="domain" description="TPM" evidence="2">
    <location>
        <begin position="37"/>
        <end position="160"/>
    </location>
</feature>
<dbReference type="Gene3D" id="3.10.310.50">
    <property type="match status" value="1"/>
</dbReference>
<organism evidence="3 4">
    <name type="scientific">Flavobacterium cutihirudinis</name>
    <dbReference type="NCBI Taxonomy" id="1265740"/>
    <lineage>
        <taxon>Bacteria</taxon>
        <taxon>Pseudomonadati</taxon>
        <taxon>Bacteroidota</taxon>
        <taxon>Flavobacteriia</taxon>
        <taxon>Flavobacteriales</taxon>
        <taxon>Flavobacteriaceae</taxon>
        <taxon>Flavobacterium</taxon>
    </lineage>
</organism>
<name>A0A3D9FUC8_9FLAO</name>
<dbReference type="EMBL" id="QRDQ01000009">
    <property type="protein sequence ID" value="RED23539.1"/>
    <property type="molecule type" value="Genomic_DNA"/>
</dbReference>
<accession>A0A3D9FUC8</accession>
<proteinExistence type="predicted"/>
<feature type="chain" id="PRO_5017628831" description="TPM domain-containing protein" evidence="1">
    <location>
        <begin position="21"/>
        <end position="163"/>
    </location>
</feature>
<gene>
    <name evidence="3" type="ORF">BD847_2597</name>
</gene>
<protein>
    <recommendedName>
        <fullName evidence="2">TPM domain-containing protein</fullName>
    </recommendedName>
</protein>
<reference evidence="3 4" key="1">
    <citation type="submission" date="2018-07" db="EMBL/GenBank/DDBJ databases">
        <title>Genomic Encyclopedia of Archaeal and Bacterial Type Strains, Phase II (KMG-II): from individual species to whole genera.</title>
        <authorList>
            <person name="Goeker M."/>
        </authorList>
    </citation>
    <scope>NUCLEOTIDE SEQUENCE [LARGE SCALE GENOMIC DNA]</scope>
    <source>
        <strain evidence="3 4">DSM 25795</strain>
    </source>
</reference>
<evidence type="ECO:0000259" key="2">
    <source>
        <dbReference type="Pfam" id="PF04536"/>
    </source>
</evidence>
<keyword evidence="1" id="KW-0732">Signal</keyword>
<dbReference type="Pfam" id="PF04536">
    <property type="entry name" value="TPM_phosphatase"/>
    <property type="match status" value="1"/>
</dbReference>
<evidence type="ECO:0000313" key="4">
    <source>
        <dbReference type="Proteomes" id="UP000257004"/>
    </source>
</evidence>
<comment type="caution">
    <text evidence="3">The sequence shown here is derived from an EMBL/GenBank/DDBJ whole genome shotgun (WGS) entry which is preliminary data.</text>
</comment>
<feature type="signal peptide" evidence="1">
    <location>
        <begin position="1"/>
        <end position="20"/>
    </location>
</feature>